<proteinExistence type="predicted"/>
<evidence type="ECO:0000313" key="1">
    <source>
        <dbReference type="EMBL" id="PMD13723.1"/>
    </source>
</evidence>
<dbReference type="Proteomes" id="UP000235672">
    <property type="component" value="Unassembled WGS sequence"/>
</dbReference>
<keyword evidence="2" id="KW-1185">Reference proteome</keyword>
<dbReference type="Pfam" id="PF26639">
    <property type="entry name" value="Het-6_barrel"/>
    <property type="match status" value="1"/>
</dbReference>
<accession>A0A2J6PI75</accession>
<evidence type="ECO:0008006" key="3">
    <source>
        <dbReference type="Google" id="ProtNLM"/>
    </source>
</evidence>
<sequence length="756" mass="85194">MATTPPVDFDVKWHTTYGIILMPHPFTSPDMNPIKKYPQIPRTSSFSCDKCTGSTTTKTVLDLSTSSHLFLITAEAMEENLGVMGNDLYGTLDRTKREVRLVILSAGPITAPIECRLTVASLQGSPQYEALSYCWGDNSDPERIMLQDRPFEKDVLERAQQVELMGELYSITTNCNIWLGEFFENFLGSPHKSVLKYAKEFSLKNISKDRRVVFHGDQSDTIIIKDFTDQYCSFFSNMLRNHGPGKVRYWPYLGAFCFLRSMADENKHLRDYVNSFGIFTFPRILEALSNILGASWWRRVWTVQEAVLPRKSMVHLGSISMPFETVLKACDRIRHHILNCCSNCLKILSMHDLNLITSEPFLTTGWLFELKKEYDFPGSSRIRGRTYSELVVLLRGRQATDPRDKVYGLLGLFAEDWKNTDLLKPDYSQSLQAGKVYARATFRIFQLEGCMDFLYYCDGHSPADFISSQLFSQALPSDMPISTRWRAWKAHLKSATLSSAIELGLPSWVPHWTGSGGGGYNAMGFNASCGFHEPPYLLDDALLSIVSRKIDKIDFTGEEFDGVQMRANLCELVELELPGGRRYGSSMKDAFLRTLIEDNWMIPAIATDGELFPGTGKCYRRATEADVLQLSALLQDIVGTGLDTTQSDFDAEALRSMDDKIRDTFGSLRRKTFFKTETGYFGLGCGDVKVNDEVHIIVGASYPAVLRAVPAETAGGQSAQSSRYYMVGRCYLHGVMYGEAMKEYEPGNRSTRITLV</sequence>
<dbReference type="InterPro" id="IPR052895">
    <property type="entry name" value="HetReg/Transcr_Mod"/>
</dbReference>
<gene>
    <name evidence="1" type="ORF">NA56DRAFT_755493</name>
</gene>
<protein>
    <recommendedName>
        <fullName evidence="3">Heterokaryon incompatibility domain-containing protein</fullName>
    </recommendedName>
</protein>
<dbReference type="PANTHER" id="PTHR24148:SF82">
    <property type="entry name" value="HETEROKARYON INCOMPATIBILITY DOMAIN-CONTAINING PROTEIN"/>
    <property type="match status" value="1"/>
</dbReference>
<dbReference type="EMBL" id="KZ613528">
    <property type="protein sequence ID" value="PMD13723.1"/>
    <property type="molecule type" value="Genomic_DNA"/>
</dbReference>
<evidence type="ECO:0000313" key="2">
    <source>
        <dbReference type="Proteomes" id="UP000235672"/>
    </source>
</evidence>
<dbReference type="AlphaFoldDB" id="A0A2J6PI75"/>
<reference evidence="1 2" key="1">
    <citation type="submission" date="2016-05" db="EMBL/GenBank/DDBJ databases">
        <title>A degradative enzymes factory behind the ericoid mycorrhizal symbiosis.</title>
        <authorList>
            <consortium name="DOE Joint Genome Institute"/>
            <person name="Martino E."/>
            <person name="Morin E."/>
            <person name="Grelet G."/>
            <person name="Kuo A."/>
            <person name="Kohler A."/>
            <person name="Daghino S."/>
            <person name="Barry K."/>
            <person name="Choi C."/>
            <person name="Cichocki N."/>
            <person name="Clum A."/>
            <person name="Copeland A."/>
            <person name="Hainaut M."/>
            <person name="Haridas S."/>
            <person name="Labutti K."/>
            <person name="Lindquist E."/>
            <person name="Lipzen A."/>
            <person name="Khouja H.-R."/>
            <person name="Murat C."/>
            <person name="Ohm R."/>
            <person name="Olson A."/>
            <person name="Spatafora J."/>
            <person name="Veneault-Fourrey C."/>
            <person name="Henrissat B."/>
            <person name="Grigoriev I."/>
            <person name="Martin F."/>
            <person name="Perotto S."/>
        </authorList>
    </citation>
    <scope>NUCLEOTIDE SEQUENCE [LARGE SCALE GENOMIC DNA]</scope>
    <source>
        <strain evidence="1 2">UAMH 7357</strain>
    </source>
</reference>
<dbReference type="PANTHER" id="PTHR24148">
    <property type="entry name" value="ANKYRIN REPEAT DOMAIN-CONTAINING PROTEIN 39 HOMOLOG-RELATED"/>
    <property type="match status" value="1"/>
</dbReference>
<name>A0A2J6PI75_9HELO</name>
<dbReference type="OrthoDB" id="3557394at2759"/>
<dbReference type="STRING" id="1745343.A0A2J6PI75"/>
<organism evidence="1 2">
    <name type="scientific">Hyaloscypha hepaticicola</name>
    <dbReference type="NCBI Taxonomy" id="2082293"/>
    <lineage>
        <taxon>Eukaryota</taxon>
        <taxon>Fungi</taxon>
        <taxon>Dikarya</taxon>
        <taxon>Ascomycota</taxon>
        <taxon>Pezizomycotina</taxon>
        <taxon>Leotiomycetes</taxon>
        <taxon>Helotiales</taxon>
        <taxon>Hyaloscyphaceae</taxon>
        <taxon>Hyaloscypha</taxon>
    </lineage>
</organism>